<feature type="transmembrane region" description="Helical" evidence="1">
    <location>
        <begin position="21"/>
        <end position="41"/>
    </location>
</feature>
<evidence type="ECO:0008006" key="3">
    <source>
        <dbReference type="Google" id="ProtNLM"/>
    </source>
</evidence>
<reference evidence="2" key="1">
    <citation type="submission" date="2019-08" db="EMBL/GenBank/DDBJ databases">
        <authorList>
            <person name="Xu Y."/>
        </authorList>
    </citation>
    <scope>NUCLEOTIDE SEQUENCE</scope>
    <source>
        <strain evidence="2">170602815</strain>
        <plasmid evidence="2">p602815-NR</plasmid>
    </source>
</reference>
<dbReference type="EMBL" id="MN310380">
    <property type="protein sequence ID" value="QFX78048.1"/>
    <property type="molecule type" value="Genomic_DNA"/>
</dbReference>
<keyword evidence="1" id="KW-1133">Transmembrane helix</keyword>
<organism evidence="2">
    <name type="scientific">Raoultella ornithinolytica</name>
    <name type="common">Klebsiella ornithinolytica</name>
    <dbReference type="NCBI Taxonomy" id="54291"/>
    <lineage>
        <taxon>Bacteria</taxon>
        <taxon>Pseudomonadati</taxon>
        <taxon>Pseudomonadota</taxon>
        <taxon>Gammaproteobacteria</taxon>
        <taxon>Enterobacterales</taxon>
        <taxon>Enterobacteriaceae</taxon>
        <taxon>Klebsiella/Raoultella group</taxon>
        <taxon>Raoultella</taxon>
    </lineage>
</organism>
<protein>
    <recommendedName>
        <fullName evidence="3">DUF2721 domain-containing protein</fullName>
    </recommendedName>
</protein>
<evidence type="ECO:0000313" key="2">
    <source>
        <dbReference type="EMBL" id="QFX78048.1"/>
    </source>
</evidence>
<keyword evidence="1" id="KW-0472">Membrane</keyword>
<sequence length="64" mass="7081">MVVFVIFSCLAFFSAYNAINAVVFIVITGFSLLLTIMVMNIDLGRYQLATLTSVIESVKSKEVK</sequence>
<proteinExistence type="predicted"/>
<dbReference type="AlphaFoldDB" id="A0A6B7Q452"/>
<name>A0A6B7Q452_RAOOR</name>
<geneLocation type="plasmid" evidence="2">
    <name>p602815-NR</name>
</geneLocation>
<accession>A0A6B7Q452</accession>
<keyword evidence="2" id="KW-0614">Plasmid</keyword>
<keyword evidence="1" id="KW-0812">Transmembrane</keyword>
<evidence type="ECO:0000256" key="1">
    <source>
        <dbReference type="SAM" id="Phobius"/>
    </source>
</evidence>